<dbReference type="Pfam" id="PF12698">
    <property type="entry name" value="ABC2_membrane_3"/>
    <property type="match status" value="1"/>
</dbReference>
<evidence type="ECO:0000313" key="12">
    <source>
        <dbReference type="EMBL" id="KAF0537688.1"/>
    </source>
</evidence>
<dbReference type="OrthoDB" id="8061355at2759"/>
<organism evidence="12 13">
    <name type="scientific">Gigaspora margarita</name>
    <dbReference type="NCBI Taxonomy" id="4874"/>
    <lineage>
        <taxon>Eukaryota</taxon>
        <taxon>Fungi</taxon>
        <taxon>Fungi incertae sedis</taxon>
        <taxon>Mucoromycota</taxon>
        <taxon>Glomeromycotina</taxon>
        <taxon>Glomeromycetes</taxon>
        <taxon>Diversisporales</taxon>
        <taxon>Gigasporaceae</taxon>
        <taxon>Gigaspora</taxon>
    </lineage>
</organism>
<evidence type="ECO:0000256" key="7">
    <source>
        <dbReference type="ARBA" id="ARBA00022840"/>
    </source>
</evidence>
<keyword evidence="7" id="KW-0067">ATP-binding</keyword>
<dbReference type="GO" id="GO:0005524">
    <property type="term" value="F:ATP binding"/>
    <property type="evidence" value="ECO:0007669"/>
    <property type="project" value="UniProtKB-KW"/>
</dbReference>
<dbReference type="GO" id="GO:0016020">
    <property type="term" value="C:membrane"/>
    <property type="evidence" value="ECO:0007669"/>
    <property type="project" value="UniProtKB-SubCell"/>
</dbReference>
<dbReference type="InterPro" id="IPR003593">
    <property type="entry name" value="AAA+_ATPase"/>
</dbReference>
<feature type="transmembrane region" description="Helical" evidence="10">
    <location>
        <begin position="602"/>
        <end position="621"/>
    </location>
</feature>
<keyword evidence="8 10" id="KW-1133">Transmembrane helix</keyword>
<dbReference type="PANTHER" id="PTHR19229:SF36">
    <property type="entry name" value="ATP-BINDING CASSETTE SUB-FAMILY A MEMBER 2"/>
    <property type="match status" value="1"/>
</dbReference>
<evidence type="ECO:0000256" key="6">
    <source>
        <dbReference type="ARBA" id="ARBA00022741"/>
    </source>
</evidence>
<evidence type="ECO:0000313" key="13">
    <source>
        <dbReference type="Proteomes" id="UP000439903"/>
    </source>
</evidence>
<evidence type="ECO:0000256" key="4">
    <source>
        <dbReference type="ARBA" id="ARBA00022692"/>
    </source>
</evidence>
<dbReference type="SMART" id="SM00382">
    <property type="entry name" value="AAA"/>
    <property type="match status" value="1"/>
</dbReference>
<evidence type="ECO:0000256" key="10">
    <source>
        <dbReference type="SAM" id="Phobius"/>
    </source>
</evidence>
<gene>
    <name evidence="12" type="ORF">F8M41_008252</name>
</gene>
<keyword evidence="5" id="KW-0677">Repeat</keyword>
<feature type="transmembrane region" description="Helical" evidence="10">
    <location>
        <begin position="641"/>
        <end position="661"/>
    </location>
</feature>
<proteinExistence type="inferred from homology"/>
<accession>A0A8H4AVT0</accession>
<dbReference type="FunFam" id="3.40.50.300:FF:000665">
    <property type="entry name" value="ABC transporter A family member 2"/>
    <property type="match status" value="1"/>
</dbReference>
<dbReference type="InterPro" id="IPR026082">
    <property type="entry name" value="ABCA"/>
</dbReference>
<evidence type="ECO:0000256" key="5">
    <source>
        <dbReference type="ARBA" id="ARBA00022737"/>
    </source>
</evidence>
<protein>
    <submittedName>
        <fullName evidence="12">ABC transporter A family member 9</fullName>
    </submittedName>
</protein>
<comment type="similarity">
    <text evidence="2">Belongs to the ABC transporter superfamily. ABCA family.</text>
</comment>
<dbReference type="GO" id="GO:0140359">
    <property type="term" value="F:ABC-type transporter activity"/>
    <property type="evidence" value="ECO:0007669"/>
    <property type="project" value="InterPro"/>
</dbReference>
<evidence type="ECO:0000256" key="9">
    <source>
        <dbReference type="ARBA" id="ARBA00023136"/>
    </source>
</evidence>
<dbReference type="PROSITE" id="PS00211">
    <property type="entry name" value="ABC_TRANSPORTER_1"/>
    <property type="match status" value="1"/>
</dbReference>
<keyword evidence="13" id="KW-1185">Reference proteome</keyword>
<keyword evidence="3" id="KW-0813">Transport</keyword>
<dbReference type="CDD" id="cd03263">
    <property type="entry name" value="ABC_subfamily_A"/>
    <property type="match status" value="1"/>
</dbReference>
<dbReference type="Pfam" id="PF00005">
    <property type="entry name" value="ABC_tran"/>
    <property type="match status" value="1"/>
</dbReference>
<feature type="domain" description="ABC transporter" evidence="11">
    <location>
        <begin position="778"/>
        <end position="1008"/>
    </location>
</feature>
<feature type="transmembrane region" description="Helical" evidence="10">
    <location>
        <begin position="673"/>
        <end position="694"/>
    </location>
</feature>
<dbReference type="InterPro" id="IPR027417">
    <property type="entry name" value="P-loop_NTPase"/>
</dbReference>
<dbReference type="SUPFAM" id="SSF52540">
    <property type="entry name" value="P-loop containing nucleoside triphosphate hydrolases"/>
    <property type="match status" value="1"/>
</dbReference>
<evidence type="ECO:0000256" key="8">
    <source>
        <dbReference type="ARBA" id="ARBA00022989"/>
    </source>
</evidence>
<keyword evidence="4 10" id="KW-0812">Transmembrane</keyword>
<evidence type="ECO:0000256" key="3">
    <source>
        <dbReference type="ARBA" id="ARBA00022448"/>
    </source>
</evidence>
<comment type="caution">
    <text evidence="12">The sequence shown here is derived from an EMBL/GenBank/DDBJ whole genome shotgun (WGS) entry which is preliminary data.</text>
</comment>
<dbReference type="InterPro" id="IPR003439">
    <property type="entry name" value="ABC_transporter-like_ATP-bd"/>
</dbReference>
<dbReference type="EMBL" id="WTPW01000187">
    <property type="protein sequence ID" value="KAF0537688.1"/>
    <property type="molecule type" value="Genomic_DNA"/>
</dbReference>
<comment type="subcellular location">
    <subcellularLocation>
        <location evidence="1">Membrane</location>
        <topology evidence="1">Multi-pass membrane protein</topology>
    </subcellularLocation>
</comment>
<sequence length="1091" mass="121981">MSTIQSAVEPAVVPEERTITDNNSNSYIIEQHTFIQSSNQSNSNNENFVNDDEISKNENNTHTIENGSSTVISESAMIPTINQGRKSFQLRALTRKTLSYQKRQMFTNICCITLCPFLMVAIAGILGIVIQSLISHSSSIDEFVFCSNANASSFGIPLTSDSPDLPKLPSEQVPNSSGKTKLVKLVNFFIPPADTSGFSISGPQSCVFVFGHDYPAVLPYQPPVAQSTVNSTRRDTTFKPDPPNYPWLNDLSLNYSPLLSFLSQIQTYPWANVREAPNVNVGLKPPHDPVPSITNFNNANETYPGDFGILGNINTNYYVNITTSGSSFRVQNFIPVPFFQKPLNSYAYSDIDQLDYAYDDILSDSIDNVINELAKIPKTLLKRSPDQLSYHTKIAGIITKMPWGNILFDSANNFSKQWNYTLQIGTDIRISAAAAFPSQGLRRVAQQSDLSNGIIRTINGINGGGPATIGITPMFRVMPVIFSTDIKVPVGTLVGGILYPFGVSFLLPIFVISLVKEKEDRILVMMKMNGLKSFTYYLTHYLHFYSVHIITTLVFVITGLIFKMEIFTKTSPSVYIILFFVWGHIEIALAFLFSCFFSKARIALVVTFLIVLCGIIVSLATSSLFNGSNSAPLTYFLWPPFAFYRCLGLINIASVNSITPPYRLIDLTLGNEVLNGILFMIVEYFILMILTVYLTNVLPSEYGIVKPWYFIFTEPYHMMRKRGHNSKKHIKKDDDEDIIEFERVIVEIDPDEIKFEDNDVKEERKRVLENKYDSDSPLVMKRMRKIYSNGKLAVKDVTFAVDKNIIFGLLGPNGAGKTTLISILTGLYPQTSGFATIENFDILTHMQDVYMSIGVCPQHDILWDDLTVGEHLLFYARLKGIPAEQEHAVTLQALQQVRLEAFRNRLSKGLSGGEKRRLSIAISLIGSPAVVFLDEPTTGLDPEVRRLIWNIINDAKKGRTIVLTTHSMEEAEVLCNRIGIMAKGTLRCLGPQLRLKEIYGSGFKLSFSCKAENVDIATQFIESLLPPTAKKLDSFVTNVSYEFKTENGLIAKLFREIEAHKNENGVDDWGLSQTTLEEVFLRIIGEADAEA</sequence>
<dbReference type="PANTHER" id="PTHR19229">
    <property type="entry name" value="ATP-BINDING CASSETTE TRANSPORTER SUBFAMILY A ABCA"/>
    <property type="match status" value="1"/>
</dbReference>
<dbReference type="AlphaFoldDB" id="A0A8H4AVT0"/>
<dbReference type="Gene3D" id="3.40.50.300">
    <property type="entry name" value="P-loop containing nucleotide triphosphate hydrolases"/>
    <property type="match status" value="1"/>
</dbReference>
<feature type="transmembrane region" description="Helical" evidence="10">
    <location>
        <begin position="574"/>
        <end position="595"/>
    </location>
</feature>
<evidence type="ECO:0000256" key="1">
    <source>
        <dbReference type="ARBA" id="ARBA00004141"/>
    </source>
</evidence>
<evidence type="ECO:0000259" key="11">
    <source>
        <dbReference type="PROSITE" id="PS50893"/>
    </source>
</evidence>
<dbReference type="InterPro" id="IPR017871">
    <property type="entry name" value="ABC_transporter-like_CS"/>
</dbReference>
<dbReference type="GO" id="GO:0005319">
    <property type="term" value="F:lipid transporter activity"/>
    <property type="evidence" value="ECO:0007669"/>
    <property type="project" value="TreeGrafter"/>
</dbReference>
<name>A0A8H4AVT0_GIGMA</name>
<feature type="transmembrane region" description="Helical" evidence="10">
    <location>
        <begin position="536"/>
        <end position="562"/>
    </location>
</feature>
<dbReference type="GO" id="GO:0016887">
    <property type="term" value="F:ATP hydrolysis activity"/>
    <property type="evidence" value="ECO:0007669"/>
    <property type="project" value="InterPro"/>
</dbReference>
<feature type="transmembrane region" description="Helical" evidence="10">
    <location>
        <begin position="105"/>
        <end position="130"/>
    </location>
</feature>
<reference evidence="12 13" key="1">
    <citation type="journal article" date="2019" name="Environ. Microbiol.">
        <title>At the nexus of three kingdoms: the genome of the mycorrhizal fungus Gigaspora margarita provides insights into plant, endobacterial and fungal interactions.</title>
        <authorList>
            <person name="Venice F."/>
            <person name="Ghignone S."/>
            <person name="Salvioli di Fossalunga A."/>
            <person name="Amselem J."/>
            <person name="Novero M."/>
            <person name="Xianan X."/>
            <person name="Sedzielewska Toro K."/>
            <person name="Morin E."/>
            <person name="Lipzen A."/>
            <person name="Grigoriev I.V."/>
            <person name="Henrissat B."/>
            <person name="Martin F.M."/>
            <person name="Bonfante P."/>
        </authorList>
    </citation>
    <scope>NUCLEOTIDE SEQUENCE [LARGE SCALE GENOMIC DNA]</scope>
    <source>
        <strain evidence="12 13">BEG34</strain>
    </source>
</reference>
<dbReference type="Proteomes" id="UP000439903">
    <property type="component" value="Unassembled WGS sequence"/>
</dbReference>
<keyword evidence="6" id="KW-0547">Nucleotide-binding</keyword>
<feature type="transmembrane region" description="Helical" evidence="10">
    <location>
        <begin position="497"/>
        <end position="515"/>
    </location>
</feature>
<keyword evidence="9 10" id="KW-0472">Membrane</keyword>
<dbReference type="InterPro" id="IPR013525">
    <property type="entry name" value="ABC2_TM"/>
</dbReference>
<evidence type="ECO:0000256" key="2">
    <source>
        <dbReference type="ARBA" id="ARBA00008869"/>
    </source>
</evidence>
<dbReference type="PROSITE" id="PS50893">
    <property type="entry name" value="ABC_TRANSPORTER_2"/>
    <property type="match status" value="1"/>
</dbReference>